<protein>
    <submittedName>
        <fullName evidence="1">Uncharacterized protein</fullName>
    </submittedName>
</protein>
<dbReference type="Proteomes" id="UP001295462">
    <property type="component" value="Unassembled WGS sequence"/>
</dbReference>
<proteinExistence type="predicted"/>
<accession>A0AAU9QTM8</accession>
<dbReference type="EMBL" id="CAKMUD010000105">
    <property type="protein sequence ID" value="CAH1601793.1"/>
    <property type="molecule type" value="Genomic_DNA"/>
</dbReference>
<comment type="caution">
    <text evidence="1">The sequence shown here is derived from an EMBL/GenBank/DDBJ whole genome shotgun (WGS) entry which is preliminary data.</text>
</comment>
<sequence length="231" mass="25967">MHTNYLPKGTITLEIGAVAVNIEASTISLEELKKDFAAELTKLEYPSLYCVPIYIMELVIAFSFGTVDLDENKAELDKAVTLALGLVLEHDGKLEPNATYQFPHYLSDNKLQPQSECEKGKVVIYIGANRFVREWTPDFKESCLETFNAAKSIPDDTTTKGMARDLYEHHLTEIINNLVVDIDFGDKTEEEYINEKIELCLGWLIDGGYSDNDLNGGCYSFPQAFLTAFDK</sequence>
<dbReference type="AlphaFoldDB" id="A0AAU9QTM8"/>
<name>A0AAU9QTM8_9VIBR</name>
<evidence type="ECO:0000313" key="2">
    <source>
        <dbReference type="Proteomes" id="UP001295462"/>
    </source>
</evidence>
<dbReference type="RefSeq" id="WP_409589829.1">
    <property type="nucleotide sequence ID" value="NZ_CAKMTZ010000104.1"/>
</dbReference>
<organism evidence="1 2">
    <name type="scientific">Vibrio jasicida</name>
    <dbReference type="NCBI Taxonomy" id="766224"/>
    <lineage>
        <taxon>Bacteria</taxon>
        <taxon>Pseudomonadati</taxon>
        <taxon>Pseudomonadota</taxon>
        <taxon>Gammaproteobacteria</taxon>
        <taxon>Vibrionales</taxon>
        <taxon>Vibrionaceae</taxon>
        <taxon>Vibrio</taxon>
    </lineage>
</organism>
<evidence type="ECO:0000313" key="1">
    <source>
        <dbReference type="EMBL" id="CAH1601793.1"/>
    </source>
</evidence>
<gene>
    <name evidence="1" type="ORF">THF1A12_50220</name>
</gene>
<reference evidence="1" key="1">
    <citation type="submission" date="2022-01" db="EMBL/GenBank/DDBJ databases">
        <authorList>
            <person name="Lagorce A."/>
        </authorList>
    </citation>
    <scope>NUCLEOTIDE SEQUENCE</scope>
    <source>
        <strain evidence="1">Th15_F1_A12</strain>
    </source>
</reference>